<proteinExistence type="predicted"/>
<accession>A0ABY8ATG6</accession>
<gene>
    <name evidence="1" type="ORF">PXX05_04075</name>
</gene>
<dbReference type="RefSeq" id="WP_275089785.1">
    <property type="nucleotide sequence ID" value="NZ_CP119078.1"/>
</dbReference>
<dbReference type="Proteomes" id="UP001222087">
    <property type="component" value="Chromosome"/>
</dbReference>
<protein>
    <recommendedName>
        <fullName evidence="3">DUF4124 domain-containing protein</fullName>
    </recommendedName>
</protein>
<evidence type="ECO:0008006" key="3">
    <source>
        <dbReference type="Google" id="ProtNLM"/>
    </source>
</evidence>
<reference evidence="1 2" key="1">
    <citation type="submission" date="2023-02" db="EMBL/GenBank/DDBJ databases">
        <title>Genome Sequence of L. cardiaca H63T.</title>
        <authorList>
            <person name="Lopez A.E."/>
            <person name="Cianciotto N.P."/>
        </authorList>
    </citation>
    <scope>NUCLEOTIDE SEQUENCE [LARGE SCALE GENOMIC DNA]</scope>
    <source>
        <strain evidence="1 2">H63</strain>
    </source>
</reference>
<dbReference type="EMBL" id="CP119078">
    <property type="protein sequence ID" value="WED43970.1"/>
    <property type="molecule type" value="Genomic_DNA"/>
</dbReference>
<organism evidence="1 2">
    <name type="scientific">Legionella cardiaca</name>
    <dbReference type="NCBI Taxonomy" id="1071983"/>
    <lineage>
        <taxon>Bacteria</taxon>
        <taxon>Pseudomonadati</taxon>
        <taxon>Pseudomonadota</taxon>
        <taxon>Gammaproteobacteria</taxon>
        <taxon>Legionellales</taxon>
        <taxon>Legionellaceae</taxon>
        <taxon>Legionella</taxon>
    </lineage>
</organism>
<name>A0ABY8ATG6_9GAMM</name>
<evidence type="ECO:0000313" key="2">
    <source>
        <dbReference type="Proteomes" id="UP001222087"/>
    </source>
</evidence>
<evidence type="ECO:0000313" key="1">
    <source>
        <dbReference type="EMBL" id="WED43970.1"/>
    </source>
</evidence>
<sequence>MKNGILASSLLLFTVTGWAVDYKVFWRCSDNHLEAMDVYEKNDKKSHILLNYIKEENNKEVLSSPISVKSLVDLPSNFNHDNFLMLGNDSHVFMNCVGQVNINPHDIHGKVVFDVRKNAHGCPLIPKDCQ</sequence>
<keyword evidence="2" id="KW-1185">Reference proteome</keyword>